<evidence type="ECO:0000313" key="4">
    <source>
        <dbReference type="Proteomes" id="UP000782312"/>
    </source>
</evidence>
<evidence type="ECO:0000256" key="1">
    <source>
        <dbReference type="SAM" id="MobiDB-lite"/>
    </source>
</evidence>
<evidence type="ECO:0000313" key="3">
    <source>
        <dbReference type="EMBL" id="MBI3129674.1"/>
    </source>
</evidence>
<feature type="compositionally biased region" description="Low complexity" evidence="1">
    <location>
        <begin position="43"/>
        <end position="57"/>
    </location>
</feature>
<dbReference type="InterPro" id="IPR025266">
    <property type="entry name" value="TerB_N"/>
</dbReference>
<protein>
    <submittedName>
        <fullName evidence="3">TerB N-terminal domain-containing protein</fullName>
    </submittedName>
</protein>
<proteinExistence type="predicted"/>
<comment type="caution">
    <text evidence="3">The sequence shown here is derived from an EMBL/GenBank/DDBJ whole genome shotgun (WGS) entry which is preliminary data.</text>
</comment>
<evidence type="ECO:0000259" key="2">
    <source>
        <dbReference type="Pfam" id="PF13208"/>
    </source>
</evidence>
<organism evidence="3 4">
    <name type="scientific">Tectimicrobiota bacterium</name>
    <dbReference type="NCBI Taxonomy" id="2528274"/>
    <lineage>
        <taxon>Bacteria</taxon>
        <taxon>Pseudomonadati</taxon>
        <taxon>Nitrospinota/Tectimicrobiota group</taxon>
        <taxon>Candidatus Tectimicrobiota</taxon>
    </lineage>
</organism>
<name>A0A932I1I5_UNCTE</name>
<sequence>MEWIIFIVVVWVVFKVLKAAITPASRAKPTSTRAAPKAAPQFSIEISSPQRYSSSSRLTPEKSAQQADRLWLGRNTPVKIGPYSIPKGFLYVGSGLPAVAGWSRPEPALINPKIRIAPGNPAKLGEGMSYWPCYSDDVLPRS</sequence>
<reference evidence="3" key="1">
    <citation type="submission" date="2020-07" db="EMBL/GenBank/DDBJ databases">
        <title>Huge and variable diversity of episymbiotic CPR bacteria and DPANN archaea in groundwater ecosystems.</title>
        <authorList>
            <person name="He C.Y."/>
            <person name="Keren R."/>
            <person name="Whittaker M."/>
            <person name="Farag I.F."/>
            <person name="Doudna J."/>
            <person name="Cate J.H.D."/>
            <person name="Banfield J.F."/>
        </authorList>
    </citation>
    <scope>NUCLEOTIDE SEQUENCE</scope>
    <source>
        <strain evidence="3">NC_groundwater_763_Ag_S-0.2um_68_21</strain>
    </source>
</reference>
<feature type="domain" description="TerB N-terminal" evidence="2">
    <location>
        <begin position="76"/>
        <end position="136"/>
    </location>
</feature>
<feature type="region of interest" description="Disordered" evidence="1">
    <location>
        <begin position="28"/>
        <end position="70"/>
    </location>
</feature>
<accession>A0A932I1I5</accession>
<dbReference type="AlphaFoldDB" id="A0A932I1I5"/>
<gene>
    <name evidence="3" type="ORF">HYZ11_18865</name>
</gene>
<dbReference type="EMBL" id="JACPUR010000041">
    <property type="protein sequence ID" value="MBI3129674.1"/>
    <property type="molecule type" value="Genomic_DNA"/>
</dbReference>
<dbReference type="Proteomes" id="UP000782312">
    <property type="component" value="Unassembled WGS sequence"/>
</dbReference>
<dbReference type="Pfam" id="PF13208">
    <property type="entry name" value="TerB_N"/>
    <property type="match status" value="1"/>
</dbReference>